<dbReference type="SUPFAM" id="SSF55729">
    <property type="entry name" value="Acyl-CoA N-acyltransferases (Nat)"/>
    <property type="match status" value="1"/>
</dbReference>
<keyword evidence="1" id="KW-0808">Transferase</keyword>
<evidence type="ECO:0000313" key="2">
    <source>
        <dbReference type="Proteomes" id="UP000004290"/>
    </source>
</evidence>
<sequence length="73" mass="8600">MSEIEVEKVTLDKLSIFQELNIQTFRETFAFDNTEEELQQFFDDSYTLEQLEKGVADLESDVHFVLVDGRYTD</sequence>
<accession>E0PCS8</accession>
<gene>
    <name evidence="1" type="ORF">HMPREF9319_0651</name>
</gene>
<reference evidence="1 2" key="1">
    <citation type="submission" date="2010-07" db="EMBL/GenBank/DDBJ databases">
        <authorList>
            <person name="Muzny D."/>
            <person name="Qin X."/>
            <person name="Deng J."/>
            <person name="Jiang H."/>
            <person name="Liu Y."/>
            <person name="Qu J."/>
            <person name="Song X.-Z."/>
            <person name="Zhang L."/>
            <person name="Thornton R."/>
            <person name="Coyle M."/>
            <person name="Francisco L."/>
            <person name="Jackson L."/>
            <person name="Javaid M."/>
            <person name="Korchina V."/>
            <person name="Kovar C."/>
            <person name="Mata R."/>
            <person name="Mathew T."/>
            <person name="Ngo R."/>
            <person name="Nguyen L."/>
            <person name="Nguyen N."/>
            <person name="Okwuonu G."/>
            <person name="Ongeri F."/>
            <person name="Pham C."/>
            <person name="Simmons D."/>
            <person name="Wilczek-Boney K."/>
            <person name="Hale W."/>
            <person name="Jakkamsetti A."/>
            <person name="Pham P."/>
            <person name="Ruth R."/>
            <person name="San Lucas F."/>
            <person name="Warren J."/>
            <person name="Zhang J."/>
            <person name="Zhao Z."/>
            <person name="Zhou C."/>
            <person name="Zhu D."/>
            <person name="Lee S."/>
            <person name="Bess C."/>
            <person name="Blankenburg K."/>
            <person name="Forbes L."/>
            <person name="Fu Q."/>
            <person name="Gubbala S."/>
            <person name="Hirani K."/>
            <person name="Jayaseelan J.C."/>
            <person name="Lara F."/>
            <person name="Munidasa M."/>
            <person name="Palculict T."/>
            <person name="Patil S."/>
            <person name="Pu L.-L."/>
            <person name="Saada N."/>
            <person name="Tang L."/>
            <person name="Weissenberger G."/>
            <person name="Zhu Y."/>
            <person name="Hemphill L."/>
            <person name="Shang Y."/>
            <person name="Youmans B."/>
            <person name="Ayvaz T."/>
            <person name="Ross M."/>
            <person name="Santibanez J."/>
            <person name="Aqrawi P."/>
            <person name="Gross S."/>
            <person name="Joshi V."/>
            <person name="Fowler G."/>
            <person name="Nazareth L."/>
            <person name="Reid J."/>
            <person name="Worley K."/>
            <person name="Petrosino J."/>
            <person name="Highlander S."/>
            <person name="Gibbs R."/>
        </authorList>
    </citation>
    <scope>NUCLEOTIDE SEQUENCE [LARGE SCALE GENOMIC DNA]</scope>
    <source>
        <strain evidence="1 2">ATCC 700338</strain>
    </source>
</reference>
<dbReference type="Proteomes" id="UP000004290">
    <property type="component" value="Unassembled WGS sequence"/>
</dbReference>
<dbReference type="AlphaFoldDB" id="E0PCS8"/>
<comment type="caution">
    <text evidence="1">The sequence shown here is derived from an EMBL/GenBank/DDBJ whole genome shotgun (WGS) entry which is preliminary data.</text>
</comment>
<dbReference type="GO" id="GO:0016740">
    <property type="term" value="F:transferase activity"/>
    <property type="evidence" value="ECO:0007669"/>
    <property type="project" value="UniProtKB-KW"/>
</dbReference>
<organism evidence="1 2">
    <name type="scientific">Streptococcus equinus ATCC 700338</name>
    <dbReference type="NCBI Taxonomy" id="864569"/>
    <lineage>
        <taxon>Bacteria</taxon>
        <taxon>Bacillati</taxon>
        <taxon>Bacillota</taxon>
        <taxon>Bacilli</taxon>
        <taxon>Lactobacillales</taxon>
        <taxon>Streptococcaceae</taxon>
        <taxon>Streptococcus</taxon>
    </lineage>
</organism>
<evidence type="ECO:0000313" key="1">
    <source>
        <dbReference type="EMBL" id="EFM27886.1"/>
    </source>
</evidence>
<dbReference type="Gene3D" id="3.40.630.30">
    <property type="match status" value="1"/>
</dbReference>
<name>E0PCS8_STREI</name>
<proteinExistence type="predicted"/>
<keyword evidence="2" id="KW-1185">Reference proteome</keyword>
<dbReference type="HOGENOM" id="CLU_013985_18_8_9"/>
<dbReference type="EMBL" id="AEEL01000011">
    <property type="protein sequence ID" value="EFM27886.1"/>
    <property type="molecule type" value="Genomic_DNA"/>
</dbReference>
<dbReference type="InterPro" id="IPR016181">
    <property type="entry name" value="Acyl_CoA_acyltransferase"/>
</dbReference>
<protein>
    <submittedName>
        <fullName evidence="1">Acetyltransferase, GNAT family</fullName>
    </submittedName>
</protein>